<evidence type="ECO:0000256" key="1">
    <source>
        <dbReference type="SAM" id="MobiDB-lite"/>
    </source>
</evidence>
<keyword evidence="3" id="KW-1185">Reference proteome</keyword>
<name>A0A9Q3CPJ3_9BASI</name>
<evidence type="ECO:0000313" key="3">
    <source>
        <dbReference type="Proteomes" id="UP000765509"/>
    </source>
</evidence>
<organism evidence="2 3">
    <name type="scientific">Austropuccinia psidii MF-1</name>
    <dbReference type="NCBI Taxonomy" id="1389203"/>
    <lineage>
        <taxon>Eukaryota</taxon>
        <taxon>Fungi</taxon>
        <taxon>Dikarya</taxon>
        <taxon>Basidiomycota</taxon>
        <taxon>Pucciniomycotina</taxon>
        <taxon>Pucciniomycetes</taxon>
        <taxon>Pucciniales</taxon>
        <taxon>Sphaerophragmiaceae</taxon>
        <taxon>Austropuccinia</taxon>
    </lineage>
</organism>
<comment type="caution">
    <text evidence="2">The sequence shown here is derived from an EMBL/GenBank/DDBJ whole genome shotgun (WGS) entry which is preliminary data.</text>
</comment>
<reference evidence="2" key="1">
    <citation type="submission" date="2021-03" db="EMBL/GenBank/DDBJ databases">
        <title>Draft genome sequence of rust myrtle Austropuccinia psidii MF-1, a brazilian biotype.</title>
        <authorList>
            <person name="Quecine M.C."/>
            <person name="Pachon D.M.R."/>
            <person name="Bonatelli M.L."/>
            <person name="Correr F.H."/>
            <person name="Franceschini L.M."/>
            <person name="Leite T.F."/>
            <person name="Margarido G.R.A."/>
            <person name="Almeida C.A."/>
            <person name="Ferrarezi J.A."/>
            <person name="Labate C.A."/>
        </authorList>
    </citation>
    <scope>NUCLEOTIDE SEQUENCE</scope>
    <source>
        <strain evidence="2">MF-1</strain>
    </source>
</reference>
<feature type="compositionally biased region" description="Polar residues" evidence="1">
    <location>
        <begin position="117"/>
        <end position="127"/>
    </location>
</feature>
<proteinExistence type="predicted"/>
<accession>A0A9Q3CPJ3</accession>
<evidence type="ECO:0000313" key="2">
    <source>
        <dbReference type="EMBL" id="MBW0486598.1"/>
    </source>
</evidence>
<dbReference type="AlphaFoldDB" id="A0A9Q3CPJ3"/>
<dbReference type="EMBL" id="AVOT02008724">
    <property type="protein sequence ID" value="MBW0486598.1"/>
    <property type="molecule type" value="Genomic_DNA"/>
</dbReference>
<dbReference type="Proteomes" id="UP000765509">
    <property type="component" value="Unassembled WGS sequence"/>
</dbReference>
<gene>
    <name evidence="2" type="ORF">O181_026313</name>
</gene>
<protein>
    <submittedName>
        <fullName evidence="2">Uncharacterized protein</fullName>
    </submittedName>
</protein>
<sequence length="136" mass="16408">MRQDHGKHYFPWWKYEIITKWANSSWRFKMGNAFESVIFNLEKDKQLTWFHKQKDRLPALHPDMPDSMINMRISRKCGGELEHSIKYRCVEPCSTEDYINAMEDIIARTRIGKTWTKNPMESRVTQRISREDKKPE</sequence>
<feature type="region of interest" description="Disordered" evidence="1">
    <location>
        <begin position="117"/>
        <end position="136"/>
    </location>
</feature>